<dbReference type="OrthoDB" id="10010556at2759"/>
<dbReference type="EMBL" id="NEDP02076722">
    <property type="protein sequence ID" value="OWF35535.1"/>
    <property type="molecule type" value="Genomic_DNA"/>
</dbReference>
<dbReference type="PANTHER" id="PTHR35088">
    <property type="entry name" value="COILED-COIL DOMAIN-CONTAINING PROTEIN 178"/>
    <property type="match status" value="1"/>
</dbReference>
<comment type="caution">
    <text evidence="3">The sequence shown here is derived from an EMBL/GenBank/DDBJ whole genome shotgun (WGS) entry which is preliminary data.</text>
</comment>
<evidence type="ECO:0000256" key="1">
    <source>
        <dbReference type="SAM" id="Coils"/>
    </source>
</evidence>
<reference evidence="3 4" key="1">
    <citation type="journal article" date="2017" name="Nat. Ecol. Evol.">
        <title>Scallop genome provides insights into evolution of bilaterian karyotype and development.</title>
        <authorList>
            <person name="Wang S."/>
            <person name="Zhang J."/>
            <person name="Jiao W."/>
            <person name="Li J."/>
            <person name="Xun X."/>
            <person name="Sun Y."/>
            <person name="Guo X."/>
            <person name="Huan P."/>
            <person name="Dong B."/>
            <person name="Zhang L."/>
            <person name="Hu X."/>
            <person name="Sun X."/>
            <person name="Wang J."/>
            <person name="Zhao C."/>
            <person name="Wang Y."/>
            <person name="Wang D."/>
            <person name="Huang X."/>
            <person name="Wang R."/>
            <person name="Lv J."/>
            <person name="Li Y."/>
            <person name="Zhang Z."/>
            <person name="Liu B."/>
            <person name="Lu W."/>
            <person name="Hui Y."/>
            <person name="Liang J."/>
            <person name="Zhou Z."/>
            <person name="Hou R."/>
            <person name="Li X."/>
            <person name="Liu Y."/>
            <person name="Li H."/>
            <person name="Ning X."/>
            <person name="Lin Y."/>
            <person name="Zhao L."/>
            <person name="Xing Q."/>
            <person name="Dou J."/>
            <person name="Li Y."/>
            <person name="Mao J."/>
            <person name="Guo H."/>
            <person name="Dou H."/>
            <person name="Li T."/>
            <person name="Mu C."/>
            <person name="Jiang W."/>
            <person name="Fu Q."/>
            <person name="Fu X."/>
            <person name="Miao Y."/>
            <person name="Liu J."/>
            <person name="Yu Q."/>
            <person name="Li R."/>
            <person name="Liao H."/>
            <person name="Li X."/>
            <person name="Kong Y."/>
            <person name="Jiang Z."/>
            <person name="Chourrout D."/>
            <person name="Li R."/>
            <person name="Bao Z."/>
        </authorList>
    </citation>
    <scope>NUCLEOTIDE SEQUENCE [LARGE SCALE GENOMIC DNA]</scope>
    <source>
        <strain evidence="3 4">PY_sf001</strain>
    </source>
</reference>
<evidence type="ECO:0000256" key="2">
    <source>
        <dbReference type="SAM" id="MobiDB-lite"/>
    </source>
</evidence>
<feature type="region of interest" description="Disordered" evidence="2">
    <location>
        <begin position="316"/>
        <end position="346"/>
    </location>
</feature>
<dbReference type="InterPro" id="IPR038826">
    <property type="entry name" value="CCDC178"/>
</dbReference>
<evidence type="ECO:0008006" key="5">
    <source>
        <dbReference type="Google" id="ProtNLM"/>
    </source>
</evidence>
<keyword evidence="1" id="KW-0175">Coiled coil</keyword>
<keyword evidence="4" id="KW-1185">Reference proteome</keyword>
<accession>A0A210PGD0</accession>
<feature type="coiled-coil region" evidence="1">
    <location>
        <begin position="704"/>
        <end position="731"/>
    </location>
</feature>
<name>A0A210PGD0_MIZYE</name>
<protein>
    <recommendedName>
        <fullName evidence="5">Coiled-coil domain-containing protein 178</fullName>
    </recommendedName>
</protein>
<feature type="region of interest" description="Disordered" evidence="2">
    <location>
        <begin position="625"/>
        <end position="645"/>
    </location>
</feature>
<sequence>MSMTKVVRLEEVEPRETFSSQYTQSKSVLLASSQSLQVASTSGSDQDPNDLELVEAEDKVYPLPENWPNIQQLLRRKSCELVHTTSPCVKKAVSHLELIQNIIEEWFREREEETKSRASVHEVGSRKQLRFARSNEDGSKLFLNSAKSRSSLTSVPSSAGSLAIRGTGATKDEEYGGLDLPFLGAEEVVDEVITLLARLENNRMEVINKLGQEKEKVIRLNGKIDRLCLKRMVEMPAVVQKEHEACIMDLNELQWHVAYATRNDKRMQDRCNIAEVLNSRLIEDLAFVKKHIPLVEEKLELELEAMARITNAQTETVTELDTTTQRQEKTASKSSEALQKADTERSHIKRELDTVKDELTTISEELSEAKMTNNAYTHQINDTKQQLKDNEQELTVLEVRYENAKVAEEMQAKKVSELLNKIAEAEFEHERLENENTRLLQEMNQKKNSNNHKIAELDTKVKLHDSKLRTILLKNQNAEMEVQDYHDKITDCKQQKVADEKNVARIHKERMKLQQQMTVTMEEYHKVQHINTSIRDQLENEQEKAFKSEESLKVTVETLRRQVKDEVHSRTVLAARINSDSTELQRAKGETSTRREKAKKVATEVDTLVDEVLVKVKKLRTAKKENNEKKENLTSQLEQTKKQHEESQKAFRSKIGGIEPHHAYLKNEVLALDKRLDHMSWKTELMNKQMDDWDREQHTMDRLVSNTQKAIADFEERLEEVNIQLKTSRKLDEDLKLDHENLLARVHGNDKNHRDFMEDRQRFLEDSEVDRLRRLDQNKQLASQYRQMQNKFIVMKDLLLNTYEERVKLEEAIKDCKQLQALQQRMHGAMLEYFKYRELYNKSELRRMQSESQMNGICVADLQTQMEVALKSITSFMETQMDGKSARRVAWDMINKHQEREEENERRIGIKLRGASPVIPPIRQQPVQV</sequence>
<proteinExistence type="predicted"/>
<dbReference type="Proteomes" id="UP000242188">
    <property type="component" value="Unassembled WGS sequence"/>
</dbReference>
<gene>
    <name evidence="3" type="ORF">KP79_PYT08040</name>
</gene>
<evidence type="ECO:0000313" key="3">
    <source>
        <dbReference type="EMBL" id="OWF35535.1"/>
    </source>
</evidence>
<dbReference type="AlphaFoldDB" id="A0A210PGD0"/>
<evidence type="ECO:0000313" key="4">
    <source>
        <dbReference type="Proteomes" id="UP000242188"/>
    </source>
</evidence>
<organism evidence="3 4">
    <name type="scientific">Mizuhopecten yessoensis</name>
    <name type="common">Japanese scallop</name>
    <name type="synonym">Patinopecten yessoensis</name>
    <dbReference type="NCBI Taxonomy" id="6573"/>
    <lineage>
        <taxon>Eukaryota</taxon>
        <taxon>Metazoa</taxon>
        <taxon>Spiralia</taxon>
        <taxon>Lophotrochozoa</taxon>
        <taxon>Mollusca</taxon>
        <taxon>Bivalvia</taxon>
        <taxon>Autobranchia</taxon>
        <taxon>Pteriomorphia</taxon>
        <taxon>Pectinida</taxon>
        <taxon>Pectinoidea</taxon>
        <taxon>Pectinidae</taxon>
        <taxon>Mizuhopecten</taxon>
    </lineage>
</organism>
<dbReference type="PANTHER" id="PTHR35088:SF1">
    <property type="entry name" value="COILED-COIL DOMAIN-CONTAINING PROTEIN 178"/>
    <property type="match status" value="1"/>
</dbReference>